<protein>
    <submittedName>
        <fullName evidence="1">Uncharacterized protein</fullName>
    </submittedName>
</protein>
<reference evidence="1 2" key="1">
    <citation type="journal article" date="2020" name="Nature">
        <title>Six reference-quality genomes reveal evolution of bat adaptations.</title>
        <authorList>
            <person name="Jebb D."/>
            <person name="Huang Z."/>
            <person name="Pippel M."/>
            <person name="Hughes G.M."/>
            <person name="Lavrichenko K."/>
            <person name="Devanna P."/>
            <person name="Winkler S."/>
            <person name="Jermiin L.S."/>
            <person name="Skirmuntt E.C."/>
            <person name="Katzourakis A."/>
            <person name="Burkitt-Gray L."/>
            <person name="Ray D.A."/>
            <person name="Sullivan K.A.M."/>
            <person name="Roscito J.G."/>
            <person name="Kirilenko B.M."/>
            <person name="Davalos L.M."/>
            <person name="Corthals A.P."/>
            <person name="Power M.L."/>
            <person name="Jones G."/>
            <person name="Ransome R.D."/>
            <person name="Dechmann D.K.N."/>
            <person name="Locatelli A.G."/>
            <person name="Puechmaille S.J."/>
            <person name="Fedrigo O."/>
            <person name="Jarvis E.D."/>
            <person name="Hiller M."/>
            <person name="Vernes S.C."/>
            <person name="Myers E.W."/>
            <person name="Teeling E.C."/>
        </authorList>
    </citation>
    <scope>NUCLEOTIDE SEQUENCE [LARGE SCALE GENOMIC DNA]</scope>
    <source>
        <strain evidence="1">MMolMol1</strain>
        <tissue evidence="1">Muscle</tissue>
    </source>
</reference>
<keyword evidence="2" id="KW-1185">Reference proteome</keyword>
<proteinExistence type="predicted"/>
<gene>
    <name evidence="1" type="ORF">HJG59_008062</name>
</gene>
<dbReference type="EMBL" id="JACASF010000001">
    <property type="protein sequence ID" value="KAF6501081.1"/>
    <property type="molecule type" value="Genomic_DNA"/>
</dbReference>
<comment type="caution">
    <text evidence="1">The sequence shown here is derived from an EMBL/GenBank/DDBJ whole genome shotgun (WGS) entry which is preliminary data.</text>
</comment>
<accession>A0A7J8JX40</accession>
<organism evidence="1 2">
    <name type="scientific">Molossus molossus</name>
    <name type="common">Pallas' mastiff bat</name>
    <name type="synonym">Vespertilio molossus</name>
    <dbReference type="NCBI Taxonomy" id="27622"/>
    <lineage>
        <taxon>Eukaryota</taxon>
        <taxon>Metazoa</taxon>
        <taxon>Chordata</taxon>
        <taxon>Craniata</taxon>
        <taxon>Vertebrata</taxon>
        <taxon>Euteleostomi</taxon>
        <taxon>Mammalia</taxon>
        <taxon>Eutheria</taxon>
        <taxon>Laurasiatheria</taxon>
        <taxon>Chiroptera</taxon>
        <taxon>Yangochiroptera</taxon>
        <taxon>Molossidae</taxon>
        <taxon>Molossus</taxon>
    </lineage>
</organism>
<evidence type="ECO:0000313" key="2">
    <source>
        <dbReference type="Proteomes" id="UP000550707"/>
    </source>
</evidence>
<evidence type="ECO:0000313" key="1">
    <source>
        <dbReference type="EMBL" id="KAF6501081.1"/>
    </source>
</evidence>
<dbReference type="AlphaFoldDB" id="A0A7J8JX40"/>
<name>A0A7J8JX40_MOLMO</name>
<dbReference type="Proteomes" id="UP000550707">
    <property type="component" value="Unassembled WGS sequence"/>
</dbReference>
<sequence length="133" mass="15191">MFIEDRDGRFSFGLRQLIAVYSKTFIFFKSLPEDLFRERKREREKETLMLETSVSTLALVGLAQWLERRPADQRVPSSVPAKSMYLGCRFVPGPGWSRVGGDHLMFLSHINVSLSLFLPLALMINAKNKKSAP</sequence>
<dbReference type="InParanoid" id="A0A7J8JX40"/>